<sequence length="115" mass="12824">MIPEVSRVPGHIFDRRRTLPKTHDQDRKKVAEGPAPEKSVPGSLKRPGTRTLCSGKKTGWSFQKQDSSILPKRGHLSIAGTPFPFSPGNSRAFRAERATKRENQARTVYFLPGLD</sequence>
<evidence type="ECO:0000256" key="1">
    <source>
        <dbReference type="SAM" id="MobiDB-lite"/>
    </source>
</evidence>
<dbReference type="EMBL" id="MPOJ01000008">
    <property type="protein sequence ID" value="OOH73611.1"/>
    <property type="molecule type" value="Genomic_DNA"/>
</dbReference>
<proteinExistence type="predicted"/>
<dbReference type="AlphaFoldDB" id="A0A1V3SWI3"/>
<reference evidence="2 3" key="1">
    <citation type="submission" date="2016-11" db="EMBL/GenBank/DDBJ databases">
        <title>Comparative genomics of co-occurring bacteria in distinct bioleaching systems unravels niche-specific adaptation.</title>
        <authorList>
            <person name="Zhang X."/>
            <person name="Liu X."/>
            <person name="Yin H."/>
        </authorList>
    </citation>
    <scope>NUCLEOTIDE SEQUENCE [LARGE SCALE GENOMIC DNA]</scope>
    <source>
        <strain evidence="2 3">DX</strain>
    </source>
</reference>
<protein>
    <submittedName>
        <fullName evidence="2">Uncharacterized protein</fullName>
    </submittedName>
</protein>
<dbReference type="Proteomes" id="UP000188586">
    <property type="component" value="Unassembled WGS sequence"/>
</dbReference>
<gene>
    <name evidence="2" type="ORF">BOX24_03800</name>
</gene>
<evidence type="ECO:0000313" key="3">
    <source>
        <dbReference type="Proteomes" id="UP000188586"/>
    </source>
</evidence>
<accession>A0A1V3SWI3</accession>
<organism evidence="2 3">
    <name type="scientific">Leptospirillum ferriphilum</name>
    <dbReference type="NCBI Taxonomy" id="178606"/>
    <lineage>
        <taxon>Bacteria</taxon>
        <taxon>Pseudomonadati</taxon>
        <taxon>Nitrospirota</taxon>
        <taxon>Nitrospiria</taxon>
        <taxon>Nitrospirales</taxon>
        <taxon>Nitrospiraceae</taxon>
        <taxon>Leptospirillum</taxon>
    </lineage>
</organism>
<evidence type="ECO:0000313" key="2">
    <source>
        <dbReference type="EMBL" id="OOH73611.1"/>
    </source>
</evidence>
<name>A0A1V3SWI3_9BACT</name>
<comment type="caution">
    <text evidence="2">The sequence shown here is derived from an EMBL/GenBank/DDBJ whole genome shotgun (WGS) entry which is preliminary data.</text>
</comment>
<feature type="region of interest" description="Disordered" evidence="1">
    <location>
        <begin position="1"/>
        <end position="58"/>
    </location>
</feature>
<feature type="compositionally biased region" description="Basic and acidic residues" evidence="1">
    <location>
        <begin position="12"/>
        <end position="31"/>
    </location>
</feature>